<organism evidence="1 2">
    <name type="scientific">Stephania cephalantha</name>
    <dbReference type="NCBI Taxonomy" id="152367"/>
    <lineage>
        <taxon>Eukaryota</taxon>
        <taxon>Viridiplantae</taxon>
        <taxon>Streptophyta</taxon>
        <taxon>Embryophyta</taxon>
        <taxon>Tracheophyta</taxon>
        <taxon>Spermatophyta</taxon>
        <taxon>Magnoliopsida</taxon>
        <taxon>Ranunculales</taxon>
        <taxon>Menispermaceae</taxon>
        <taxon>Menispermoideae</taxon>
        <taxon>Cissampelideae</taxon>
        <taxon>Stephania</taxon>
    </lineage>
</organism>
<name>A0AAP0P8B2_9MAGN</name>
<proteinExistence type="predicted"/>
<comment type="caution">
    <text evidence="1">The sequence shown here is derived from an EMBL/GenBank/DDBJ whole genome shotgun (WGS) entry which is preliminary data.</text>
</comment>
<dbReference type="AlphaFoldDB" id="A0AAP0P8B2"/>
<gene>
    <name evidence="1" type="ORF">Scep_011448</name>
</gene>
<accession>A0AAP0P8B2</accession>
<evidence type="ECO:0000313" key="2">
    <source>
        <dbReference type="Proteomes" id="UP001419268"/>
    </source>
</evidence>
<keyword evidence="2" id="KW-1185">Reference proteome</keyword>
<sequence>MRSPMIIRERSVARLSEYFFIVLRNSFMLSDPLRVVYNPVRDNRNLARLRVLQKVSMAFQVFADDSWPSTWLAIYDVKELRRSVMRI</sequence>
<protein>
    <submittedName>
        <fullName evidence="1">Uncharacterized protein</fullName>
    </submittedName>
</protein>
<dbReference type="EMBL" id="JBBNAG010000005">
    <property type="protein sequence ID" value="KAK9131920.1"/>
    <property type="molecule type" value="Genomic_DNA"/>
</dbReference>
<evidence type="ECO:0000313" key="1">
    <source>
        <dbReference type="EMBL" id="KAK9131920.1"/>
    </source>
</evidence>
<reference evidence="1 2" key="1">
    <citation type="submission" date="2024-01" db="EMBL/GenBank/DDBJ databases">
        <title>Genome assemblies of Stephania.</title>
        <authorList>
            <person name="Yang L."/>
        </authorList>
    </citation>
    <scope>NUCLEOTIDE SEQUENCE [LARGE SCALE GENOMIC DNA]</scope>
    <source>
        <strain evidence="1">JXDWG</strain>
        <tissue evidence="1">Leaf</tissue>
    </source>
</reference>
<dbReference type="Proteomes" id="UP001419268">
    <property type="component" value="Unassembled WGS sequence"/>
</dbReference>